<reference evidence="6 7" key="1">
    <citation type="journal article" date="2020" name="Mol. Plant">
        <title>The Chromosome-Based Rubber Tree Genome Provides New Insights into Spurge Genome Evolution and Rubber Biosynthesis.</title>
        <authorList>
            <person name="Liu J."/>
            <person name="Shi C."/>
            <person name="Shi C.C."/>
            <person name="Li W."/>
            <person name="Zhang Q.J."/>
            <person name="Zhang Y."/>
            <person name="Li K."/>
            <person name="Lu H.F."/>
            <person name="Shi C."/>
            <person name="Zhu S.T."/>
            <person name="Xiao Z.Y."/>
            <person name="Nan H."/>
            <person name="Yue Y."/>
            <person name="Zhu X.G."/>
            <person name="Wu Y."/>
            <person name="Hong X.N."/>
            <person name="Fan G.Y."/>
            <person name="Tong Y."/>
            <person name="Zhang D."/>
            <person name="Mao C.L."/>
            <person name="Liu Y.L."/>
            <person name="Hao S.J."/>
            <person name="Liu W.Q."/>
            <person name="Lv M.Q."/>
            <person name="Zhang H.B."/>
            <person name="Liu Y."/>
            <person name="Hu-Tang G.R."/>
            <person name="Wang J.P."/>
            <person name="Wang J.H."/>
            <person name="Sun Y.H."/>
            <person name="Ni S.B."/>
            <person name="Chen W.B."/>
            <person name="Zhang X.C."/>
            <person name="Jiao Y.N."/>
            <person name="Eichler E.E."/>
            <person name="Li G.H."/>
            <person name="Liu X."/>
            <person name="Gao L.Z."/>
        </authorList>
    </citation>
    <scope>NUCLEOTIDE SEQUENCE [LARGE SCALE GENOMIC DNA]</scope>
    <source>
        <strain evidence="7">cv. GT1</strain>
        <tissue evidence="6">Leaf</tissue>
    </source>
</reference>
<keyword evidence="2" id="KW-0238">DNA-binding</keyword>
<keyword evidence="4" id="KW-0539">Nucleus</keyword>
<keyword evidence="7" id="KW-1185">Reference proteome</keyword>
<dbReference type="GO" id="GO:0003677">
    <property type="term" value="F:DNA binding"/>
    <property type="evidence" value="ECO:0007669"/>
    <property type="project" value="UniProtKB-KW"/>
</dbReference>
<evidence type="ECO:0000259" key="5">
    <source>
        <dbReference type="PROSITE" id="PS51005"/>
    </source>
</evidence>
<sequence>MPAREKWHRNDAGKKIYNSRTKKLIRLKRRFTFKPSKAKKDVSTSTSSDETWTMREYSLAGASLVGNQKKPEYVCQTLKHINGNKDTDGGNGSGNLATMPTVSFDVDNAVEHMSLD</sequence>
<evidence type="ECO:0000313" key="7">
    <source>
        <dbReference type="Proteomes" id="UP000467840"/>
    </source>
</evidence>
<dbReference type="GO" id="GO:0006355">
    <property type="term" value="P:regulation of DNA-templated transcription"/>
    <property type="evidence" value="ECO:0007669"/>
    <property type="project" value="InterPro"/>
</dbReference>
<evidence type="ECO:0000256" key="2">
    <source>
        <dbReference type="ARBA" id="ARBA00023125"/>
    </source>
</evidence>
<dbReference type="Gene3D" id="2.170.150.80">
    <property type="entry name" value="NAC domain"/>
    <property type="match status" value="1"/>
</dbReference>
<dbReference type="EMBL" id="JAAGAX010000005">
    <property type="protein sequence ID" value="KAF2315059.1"/>
    <property type="molecule type" value="Genomic_DNA"/>
</dbReference>
<dbReference type="PROSITE" id="PS51005">
    <property type="entry name" value="NAC"/>
    <property type="match status" value="1"/>
</dbReference>
<dbReference type="SUPFAM" id="SSF101941">
    <property type="entry name" value="NAC domain"/>
    <property type="match status" value="1"/>
</dbReference>
<feature type="domain" description="NAC" evidence="5">
    <location>
        <begin position="1"/>
        <end position="80"/>
    </location>
</feature>
<evidence type="ECO:0000256" key="3">
    <source>
        <dbReference type="ARBA" id="ARBA00023163"/>
    </source>
</evidence>
<evidence type="ECO:0000313" key="6">
    <source>
        <dbReference type="EMBL" id="KAF2315059.1"/>
    </source>
</evidence>
<evidence type="ECO:0000256" key="4">
    <source>
        <dbReference type="ARBA" id="ARBA00023242"/>
    </source>
</evidence>
<dbReference type="AlphaFoldDB" id="A0A6A6MT08"/>
<comment type="caution">
    <text evidence="6">The sequence shown here is derived from an EMBL/GenBank/DDBJ whole genome shotgun (WGS) entry which is preliminary data.</text>
</comment>
<dbReference type="Proteomes" id="UP000467840">
    <property type="component" value="Chromosome 15"/>
</dbReference>
<name>A0A6A6MT08_HEVBR</name>
<keyword evidence="1" id="KW-0805">Transcription regulation</keyword>
<keyword evidence="3" id="KW-0804">Transcription</keyword>
<accession>A0A6A6MT08</accession>
<protein>
    <recommendedName>
        <fullName evidence="5">NAC domain-containing protein</fullName>
    </recommendedName>
</protein>
<dbReference type="InterPro" id="IPR036093">
    <property type="entry name" value="NAC_dom_sf"/>
</dbReference>
<proteinExistence type="predicted"/>
<gene>
    <name evidence="6" type="ORF">GH714_038049</name>
</gene>
<dbReference type="InterPro" id="IPR003441">
    <property type="entry name" value="NAC-dom"/>
</dbReference>
<organism evidence="6 7">
    <name type="scientific">Hevea brasiliensis</name>
    <name type="common">Para rubber tree</name>
    <name type="synonym">Siphonia brasiliensis</name>
    <dbReference type="NCBI Taxonomy" id="3981"/>
    <lineage>
        <taxon>Eukaryota</taxon>
        <taxon>Viridiplantae</taxon>
        <taxon>Streptophyta</taxon>
        <taxon>Embryophyta</taxon>
        <taxon>Tracheophyta</taxon>
        <taxon>Spermatophyta</taxon>
        <taxon>Magnoliopsida</taxon>
        <taxon>eudicotyledons</taxon>
        <taxon>Gunneridae</taxon>
        <taxon>Pentapetalae</taxon>
        <taxon>rosids</taxon>
        <taxon>fabids</taxon>
        <taxon>Malpighiales</taxon>
        <taxon>Euphorbiaceae</taxon>
        <taxon>Crotonoideae</taxon>
        <taxon>Micrandreae</taxon>
        <taxon>Hevea</taxon>
    </lineage>
</organism>
<evidence type="ECO:0000256" key="1">
    <source>
        <dbReference type="ARBA" id="ARBA00023015"/>
    </source>
</evidence>